<dbReference type="AlphaFoldDB" id="F4GKX3"/>
<evidence type="ECO:0000313" key="2">
    <source>
        <dbReference type="Proteomes" id="UP000007939"/>
    </source>
</evidence>
<evidence type="ECO:0008006" key="3">
    <source>
        <dbReference type="Google" id="ProtNLM"/>
    </source>
</evidence>
<accession>F4GKX3</accession>
<dbReference type="KEGG" id="scc:Spico_0658"/>
<dbReference type="eggNOG" id="COG3330">
    <property type="taxonomic scope" value="Bacteria"/>
</dbReference>
<dbReference type="STRING" id="760011.Spico_0658"/>
<organism evidence="1 2">
    <name type="scientific">Parasphaerochaeta coccoides (strain ATCC BAA-1237 / DSM 17374 / SPN1)</name>
    <name type="common">Sphaerochaeta coccoides</name>
    <dbReference type="NCBI Taxonomy" id="760011"/>
    <lineage>
        <taxon>Bacteria</taxon>
        <taxon>Pseudomonadati</taxon>
        <taxon>Spirochaetota</taxon>
        <taxon>Spirochaetia</taxon>
        <taxon>Spirochaetales</taxon>
        <taxon>Sphaerochaetaceae</taxon>
        <taxon>Parasphaerochaeta</taxon>
    </lineage>
</organism>
<name>F4GKX3_PARC1</name>
<dbReference type="RefSeq" id="WP_013739282.1">
    <property type="nucleotide sequence ID" value="NC_015436.1"/>
</dbReference>
<gene>
    <name evidence="1" type="ordered locus">Spico_0658</name>
</gene>
<evidence type="ECO:0000313" key="1">
    <source>
        <dbReference type="EMBL" id="AEC01886.1"/>
    </source>
</evidence>
<reference evidence="1 2" key="2">
    <citation type="journal article" date="2012" name="Stand. Genomic Sci.">
        <title>Complete genome sequence of the termite hindgut bacterium Spirochaeta coccoides type strain (SPN1(T)), reclassification in the genus Sphaerochaeta as Sphaerochaeta coccoides comb. nov. and emendations of the family Spirochaetaceae and the genus Sphaerochaeta.</title>
        <authorList>
            <person name="Abt B."/>
            <person name="Han C."/>
            <person name="Scheuner C."/>
            <person name="Lu M."/>
            <person name="Lapidus A."/>
            <person name="Nolan M."/>
            <person name="Lucas S."/>
            <person name="Hammon N."/>
            <person name="Deshpande S."/>
            <person name="Cheng J.F."/>
            <person name="Tapia R."/>
            <person name="Goodwin L.A."/>
            <person name="Pitluck S."/>
            <person name="Liolios K."/>
            <person name="Pagani I."/>
            <person name="Ivanova N."/>
            <person name="Mavromatis K."/>
            <person name="Mikhailova N."/>
            <person name="Huntemann M."/>
            <person name="Pati A."/>
            <person name="Chen A."/>
            <person name="Palaniappan K."/>
            <person name="Land M."/>
            <person name="Hauser L."/>
            <person name="Brambilla E.M."/>
            <person name="Rohde M."/>
            <person name="Spring S."/>
            <person name="Gronow S."/>
            <person name="Goker M."/>
            <person name="Woyke T."/>
            <person name="Bristow J."/>
            <person name="Eisen J.A."/>
            <person name="Markowitz V."/>
            <person name="Hugenholtz P."/>
            <person name="Kyrpides N.C."/>
            <person name="Klenk H.P."/>
            <person name="Detter J.C."/>
        </authorList>
    </citation>
    <scope>NUCLEOTIDE SEQUENCE [LARGE SCALE GENOMIC DNA]</scope>
    <source>
        <strain evidence="2">ATCC BAA-1237 / DSM 17374 / SPN1</strain>
    </source>
</reference>
<dbReference type="Proteomes" id="UP000007939">
    <property type="component" value="Chromosome"/>
</dbReference>
<keyword evidence="2" id="KW-1185">Reference proteome</keyword>
<reference evidence="2" key="1">
    <citation type="submission" date="2011-04" db="EMBL/GenBank/DDBJ databases">
        <title>The complete genome of Spirochaeta coccoides DSM 17374.</title>
        <authorList>
            <person name="Lucas S."/>
            <person name="Copeland A."/>
            <person name="Lapidus A."/>
            <person name="Bruce D."/>
            <person name="Goodwin L."/>
            <person name="Pitluck S."/>
            <person name="Peters L."/>
            <person name="Kyrpides N."/>
            <person name="Mavromatis K."/>
            <person name="Pagani I."/>
            <person name="Ivanova N."/>
            <person name="Ovchinnikova G."/>
            <person name="Lu M."/>
            <person name="Detter J.C."/>
            <person name="Tapia R."/>
            <person name="Han C."/>
            <person name="Land M."/>
            <person name="Hauser L."/>
            <person name="Markowitz V."/>
            <person name="Cheng J.-F."/>
            <person name="Hugenholtz P."/>
            <person name="Woyke T."/>
            <person name="Wu D."/>
            <person name="Spring S."/>
            <person name="Schroeder M."/>
            <person name="Brambilla E."/>
            <person name="Klenk H.-P."/>
            <person name="Eisen J.A."/>
        </authorList>
    </citation>
    <scope>NUCLEOTIDE SEQUENCE [LARGE SCALE GENOMIC DNA]</scope>
    <source>
        <strain evidence="2">ATCC BAA-1237 / DSM 17374 / SPN1</strain>
    </source>
</reference>
<sequence length="247" mass="28407">MVLINIEALSTTELQYIAQQEGMNDWDSLERQNLIEALEELYETENGELSTDYNARERITRRRYINTLTDFRGNSEHVSNLPGVVALPSAYAATSIHVMLREPGWAHAYWNISPLVLEKLGDQSSTQLVFHLNVEIVDPSDRHKIESFDIEIGSEDREWNINIPNPRSWYMVRLMCRTSEGDKELCRSQVVTLVSPWWWEQDRTFIDPRTFTLNICPLITKGGTLIDNRTISDWVSALVHGAVEAGR</sequence>
<dbReference type="HOGENOM" id="CLU_1142002_0_0_12"/>
<protein>
    <recommendedName>
        <fullName evidence="3">DUF4912 domain-containing protein</fullName>
    </recommendedName>
</protein>
<dbReference type="InterPro" id="IPR032585">
    <property type="entry name" value="DUF4912"/>
</dbReference>
<dbReference type="Pfam" id="PF16258">
    <property type="entry name" value="DUF4912"/>
    <property type="match status" value="1"/>
</dbReference>
<dbReference type="OrthoDB" id="9812700at2"/>
<dbReference type="EMBL" id="CP002659">
    <property type="protein sequence ID" value="AEC01886.1"/>
    <property type="molecule type" value="Genomic_DNA"/>
</dbReference>
<proteinExistence type="predicted"/>